<feature type="compositionally biased region" description="Low complexity" evidence="1">
    <location>
        <begin position="102"/>
        <end position="120"/>
    </location>
</feature>
<gene>
    <name evidence="2" type="primary">PLESTB002014</name>
    <name evidence="2" type="ORF">PLESTB_001345500</name>
</gene>
<reference evidence="2 3" key="1">
    <citation type="journal article" date="2023" name="Commun. Biol.">
        <title>Reorganization of the ancestral sex-determining regions during the evolution of trioecy in Pleodorina starrii.</title>
        <authorList>
            <person name="Takahashi K."/>
            <person name="Suzuki S."/>
            <person name="Kawai-Toyooka H."/>
            <person name="Yamamoto K."/>
            <person name="Hamaji T."/>
            <person name="Ootsuki R."/>
            <person name="Yamaguchi H."/>
            <person name="Kawachi M."/>
            <person name="Higashiyama T."/>
            <person name="Nozaki H."/>
        </authorList>
    </citation>
    <scope>NUCLEOTIDE SEQUENCE [LARGE SCALE GENOMIC DNA]</scope>
    <source>
        <strain evidence="2 3">NIES-4479</strain>
    </source>
</reference>
<keyword evidence="3" id="KW-1185">Reference proteome</keyword>
<proteinExistence type="predicted"/>
<evidence type="ECO:0000313" key="3">
    <source>
        <dbReference type="Proteomes" id="UP001165080"/>
    </source>
</evidence>
<evidence type="ECO:0000313" key="2">
    <source>
        <dbReference type="EMBL" id="GLC58315.1"/>
    </source>
</evidence>
<feature type="region of interest" description="Disordered" evidence="1">
    <location>
        <begin position="1"/>
        <end position="169"/>
    </location>
</feature>
<dbReference type="EMBL" id="BRXU01000022">
    <property type="protein sequence ID" value="GLC58315.1"/>
    <property type="molecule type" value="Genomic_DNA"/>
</dbReference>
<dbReference type="AlphaFoldDB" id="A0A9W6BUQ5"/>
<feature type="compositionally biased region" description="Low complexity" evidence="1">
    <location>
        <begin position="74"/>
        <end position="93"/>
    </location>
</feature>
<feature type="compositionally biased region" description="Polar residues" evidence="1">
    <location>
        <begin position="155"/>
        <end position="169"/>
    </location>
</feature>
<organism evidence="2 3">
    <name type="scientific">Pleodorina starrii</name>
    <dbReference type="NCBI Taxonomy" id="330485"/>
    <lineage>
        <taxon>Eukaryota</taxon>
        <taxon>Viridiplantae</taxon>
        <taxon>Chlorophyta</taxon>
        <taxon>core chlorophytes</taxon>
        <taxon>Chlorophyceae</taxon>
        <taxon>CS clade</taxon>
        <taxon>Chlamydomonadales</taxon>
        <taxon>Volvocaceae</taxon>
        <taxon>Pleodorina</taxon>
    </lineage>
</organism>
<sequence>MPGSLTLSRKQQLPLTQQQRSRPLLSPPSAQQRSQAHQRPEWQRAQQPRHHQAQAAKVPEAVMPTTQRRQRSLVPAPSSQAAQAQQAKTTKVQTRSAPARPQQPKAQTKTQQAAATAKAQLAKVPPAASAHGQARTQRPQQPRQPAPQRPAVASSVEQPNSSSRPSCMRSTAASCAKALDRGVQQPPASAAAVEVKGCKARRIRALLGEAVWHEPLGSLNATHHLPAARLVLMQYDIVVPTESPKALASRLLAYGADWPVSYTDVHDQGMKELQEWFHFDVTPYMPSDDDMSYLNSKQALDMELYELAVFIGQLDYLVYETAAAWSVVPWEGMPASIDPAGHEDDAARYWLSCGLMRGPRGAWSQGLVDGSLRQRPNATTPDGK</sequence>
<protein>
    <submittedName>
        <fullName evidence="2">Uncharacterized protein</fullName>
    </submittedName>
</protein>
<feature type="compositionally biased region" description="Polar residues" evidence="1">
    <location>
        <begin position="28"/>
        <end position="37"/>
    </location>
</feature>
<evidence type="ECO:0000256" key="1">
    <source>
        <dbReference type="SAM" id="MobiDB-lite"/>
    </source>
</evidence>
<name>A0A9W6BUQ5_9CHLO</name>
<comment type="caution">
    <text evidence="2">The sequence shown here is derived from an EMBL/GenBank/DDBJ whole genome shotgun (WGS) entry which is preliminary data.</text>
</comment>
<accession>A0A9W6BUQ5</accession>
<feature type="compositionally biased region" description="Polar residues" evidence="1">
    <location>
        <begin position="1"/>
        <end position="21"/>
    </location>
</feature>
<dbReference type="Proteomes" id="UP001165080">
    <property type="component" value="Unassembled WGS sequence"/>
</dbReference>